<evidence type="ECO:0000256" key="2">
    <source>
        <dbReference type="ARBA" id="ARBA00023002"/>
    </source>
</evidence>
<comment type="caution">
    <text evidence="4">The sequence shown here is derived from an EMBL/GenBank/DDBJ whole genome shotgun (WGS) entry which is preliminary data.</text>
</comment>
<name>A0ABD5RCE1_9EURY</name>
<dbReference type="Pfam" id="PF00881">
    <property type="entry name" value="Nitroreductase"/>
    <property type="match status" value="1"/>
</dbReference>
<keyword evidence="5" id="KW-1185">Reference proteome</keyword>
<keyword evidence="2" id="KW-0560">Oxidoreductase</keyword>
<protein>
    <submittedName>
        <fullName evidence="4">Nitroreductase family protein</fullName>
    </submittedName>
</protein>
<dbReference type="PANTHER" id="PTHR43673">
    <property type="entry name" value="NAD(P)H NITROREDUCTASE YDGI-RELATED"/>
    <property type="match status" value="1"/>
</dbReference>
<organism evidence="4 5">
    <name type="scientific">Salinirubrum litoreum</name>
    <dbReference type="NCBI Taxonomy" id="1126234"/>
    <lineage>
        <taxon>Archaea</taxon>
        <taxon>Methanobacteriati</taxon>
        <taxon>Methanobacteriota</taxon>
        <taxon>Stenosarchaea group</taxon>
        <taxon>Halobacteria</taxon>
        <taxon>Halobacteriales</taxon>
        <taxon>Haloferacaceae</taxon>
        <taxon>Salinirubrum</taxon>
    </lineage>
</organism>
<evidence type="ECO:0000313" key="5">
    <source>
        <dbReference type="Proteomes" id="UP001596201"/>
    </source>
</evidence>
<accession>A0ABD5RCE1</accession>
<dbReference type="CDD" id="cd02137">
    <property type="entry name" value="MhqN-like"/>
    <property type="match status" value="1"/>
</dbReference>
<reference evidence="4 5" key="1">
    <citation type="journal article" date="2019" name="Int. J. Syst. Evol. Microbiol.">
        <title>The Global Catalogue of Microorganisms (GCM) 10K type strain sequencing project: providing services to taxonomists for standard genome sequencing and annotation.</title>
        <authorList>
            <consortium name="The Broad Institute Genomics Platform"/>
            <consortium name="The Broad Institute Genome Sequencing Center for Infectious Disease"/>
            <person name="Wu L."/>
            <person name="Ma J."/>
        </authorList>
    </citation>
    <scope>NUCLEOTIDE SEQUENCE [LARGE SCALE GENOMIC DNA]</scope>
    <source>
        <strain evidence="4 5">CGMCC 1.12237</strain>
    </source>
</reference>
<dbReference type="RefSeq" id="WP_227229890.1">
    <property type="nucleotide sequence ID" value="NZ_JAJCVJ010000002.1"/>
</dbReference>
<dbReference type="EMBL" id="JBHSKX010000002">
    <property type="protein sequence ID" value="MFC5367643.1"/>
    <property type="molecule type" value="Genomic_DNA"/>
</dbReference>
<gene>
    <name evidence="4" type="ORF">ACFPJ5_11915</name>
</gene>
<dbReference type="GO" id="GO:0016491">
    <property type="term" value="F:oxidoreductase activity"/>
    <property type="evidence" value="ECO:0007669"/>
    <property type="project" value="UniProtKB-KW"/>
</dbReference>
<dbReference type="PANTHER" id="PTHR43673:SF10">
    <property type="entry name" value="NADH DEHYDROGENASE_NAD(P)H NITROREDUCTASE XCC3605-RELATED"/>
    <property type="match status" value="1"/>
</dbReference>
<dbReference type="InterPro" id="IPR029479">
    <property type="entry name" value="Nitroreductase"/>
</dbReference>
<feature type="domain" description="Nitroreductase" evidence="3">
    <location>
        <begin position="7"/>
        <end position="182"/>
    </location>
</feature>
<comment type="similarity">
    <text evidence="1">Belongs to the nitroreductase family.</text>
</comment>
<dbReference type="SUPFAM" id="SSF55469">
    <property type="entry name" value="FMN-dependent nitroreductase-like"/>
    <property type="match status" value="1"/>
</dbReference>
<evidence type="ECO:0000256" key="1">
    <source>
        <dbReference type="ARBA" id="ARBA00007118"/>
    </source>
</evidence>
<sequence length="222" mass="25001">MELSEALRSRRSVHEYTDESLDEETIHDIFADATFAPSSFNLQPWEFLVLTDDEDRERLRGVANDQEHVTDAPAGVVVLGNKDPSAHADRVFQDWLDKDYIPNEDVKEALIETAEGMAEMDEEDRRVWTTRSTALVAMSVMLAAWDRGVATCPMGGFDAEGVLSEFDVPDQYEPVMLLTMGYPVEESDDLQNERKLRRETDEVLHFGSFDGIEDPIGAPADD</sequence>
<evidence type="ECO:0000313" key="4">
    <source>
        <dbReference type="EMBL" id="MFC5367643.1"/>
    </source>
</evidence>
<evidence type="ECO:0000259" key="3">
    <source>
        <dbReference type="Pfam" id="PF00881"/>
    </source>
</evidence>
<dbReference type="Gene3D" id="3.40.109.10">
    <property type="entry name" value="NADH Oxidase"/>
    <property type="match status" value="1"/>
</dbReference>
<dbReference type="AlphaFoldDB" id="A0ABD5RCE1"/>
<proteinExistence type="inferred from homology"/>
<dbReference type="InterPro" id="IPR000415">
    <property type="entry name" value="Nitroreductase-like"/>
</dbReference>
<dbReference type="Proteomes" id="UP001596201">
    <property type="component" value="Unassembled WGS sequence"/>
</dbReference>